<feature type="transmembrane region" description="Helical" evidence="2">
    <location>
        <begin position="432"/>
        <end position="454"/>
    </location>
</feature>
<reference evidence="3 4" key="1">
    <citation type="submission" date="2020-04" db="EMBL/GenBank/DDBJ databases">
        <title>Thermobifida alba genome sequencing and assembly.</title>
        <authorList>
            <person name="Luzics S."/>
            <person name="Horvath B."/>
            <person name="Nagy I."/>
            <person name="Toth A."/>
            <person name="Nagy I."/>
            <person name="Kukolya J."/>
        </authorList>
    </citation>
    <scope>NUCLEOTIDE SEQUENCE [LARGE SCALE GENOMIC DNA]</scope>
    <source>
        <strain evidence="3 4">DSM 43795</strain>
    </source>
</reference>
<organism evidence="3 4">
    <name type="scientific">Thermobifida alba</name>
    <name type="common">Thermomonospora alba</name>
    <dbReference type="NCBI Taxonomy" id="53522"/>
    <lineage>
        <taxon>Bacteria</taxon>
        <taxon>Bacillati</taxon>
        <taxon>Actinomycetota</taxon>
        <taxon>Actinomycetes</taxon>
        <taxon>Streptosporangiales</taxon>
        <taxon>Nocardiopsidaceae</taxon>
        <taxon>Thermobifida</taxon>
    </lineage>
</organism>
<name>A0ABY4L369_THEAE</name>
<gene>
    <name evidence="3" type="ORF">FOF52_06910</name>
</gene>
<evidence type="ECO:0000313" key="3">
    <source>
        <dbReference type="EMBL" id="UPT20720.1"/>
    </source>
</evidence>
<evidence type="ECO:0008006" key="5">
    <source>
        <dbReference type="Google" id="ProtNLM"/>
    </source>
</evidence>
<feature type="transmembrane region" description="Helical" evidence="2">
    <location>
        <begin position="319"/>
        <end position="344"/>
    </location>
</feature>
<keyword evidence="2" id="KW-0812">Transmembrane</keyword>
<keyword evidence="2" id="KW-0472">Membrane</keyword>
<feature type="transmembrane region" description="Helical" evidence="2">
    <location>
        <begin position="460"/>
        <end position="479"/>
    </location>
</feature>
<keyword evidence="2" id="KW-1133">Transmembrane helix</keyword>
<accession>A0ABY4L369</accession>
<feature type="transmembrane region" description="Helical" evidence="2">
    <location>
        <begin position="221"/>
        <end position="245"/>
    </location>
</feature>
<evidence type="ECO:0000256" key="2">
    <source>
        <dbReference type="SAM" id="Phobius"/>
    </source>
</evidence>
<feature type="transmembrane region" description="Helical" evidence="2">
    <location>
        <begin position="290"/>
        <end position="307"/>
    </location>
</feature>
<protein>
    <recommendedName>
        <fullName evidence="5">ABC-2 type transport system permease protein</fullName>
    </recommendedName>
</protein>
<feature type="transmembrane region" description="Helical" evidence="2">
    <location>
        <begin position="168"/>
        <end position="187"/>
    </location>
</feature>
<feature type="region of interest" description="Disordered" evidence="1">
    <location>
        <begin position="488"/>
        <end position="508"/>
    </location>
</feature>
<dbReference type="Proteomes" id="UP000832041">
    <property type="component" value="Chromosome"/>
</dbReference>
<feature type="transmembrane region" description="Helical" evidence="2">
    <location>
        <begin position="53"/>
        <end position="71"/>
    </location>
</feature>
<feature type="transmembrane region" description="Helical" evidence="2">
    <location>
        <begin position="92"/>
        <end position="119"/>
    </location>
</feature>
<dbReference type="EMBL" id="CP051627">
    <property type="protein sequence ID" value="UPT20720.1"/>
    <property type="molecule type" value="Genomic_DNA"/>
</dbReference>
<keyword evidence="4" id="KW-1185">Reference proteome</keyword>
<feature type="transmembrane region" description="Helical" evidence="2">
    <location>
        <begin position="356"/>
        <end position="377"/>
    </location>
</feature>
<proteinExistence type="predicted"/>
<sequence length="508" mass="51402">MAVALTMARMKLAVVRHSMSGRRAGFAAVGVLLGAAGAAGTVALAFTGAELLAAGYAVWLLGWLLGPIFTGGGDETVRPEFFTPLGLLPRRLAAGLLAAAFVGAGPALSLLALGGLVVLGAGRGAAAAAVALPAAVLQLALFVLLSKVVVALFGLVLRSRAGAIASGVLNALVLALLSQGGVVAVAYGEAGGLPPAVDAVLHALPSGWGVVAVESAAQGRWALSAGVLAGQVLLVALLLAAWAALLTRRVGVARTTAGGRGRMRAATASGAVLGRELRTWSRDPVRSHQLTFALAYGVFFAALPLLTGWEQMLPWSGPVFVLMAAMLSANVYGVDGTALWLLLLTPGGDDVRGRQLAWLLFVTPAALALTVGFTVLVGGPWPLLLAVLSALLGGCAGLVPLVSVYALVPGVDPHRRSGNPLRLTEDEGSATGMMYVMMLLGLLPAVPAAVAAVLYGWAGVPVGLATGLLCWWGLGALAARGLRARPRTAAHDAHRAPRPGHVPAGGLR</sequence>
<evidence type="ECO:0000313" key="4">
    <source>
        <dbReference type="Proteomes" id="UP000832041"/>
    </source>
</evidence>
<feature type="transmembrane region" description="Helical" evidence="2">
    <location>
        <begin position="383"/>
        <end position="411"/>
    </location>
</feature>
<dbReference type="RefSeq" id="WP_248593004.1">
    <property type="nucleotide sequence ID" value="NZ_BAABEB010000012.1"/>
</dbReference>
<evidence type="ECO:0000256" key="1">
    <source>
        <dbReference type="SAM" id="MobiDB-lite"/>
    </source>
</evidence>
<feature type="transmembrane region" description="Helical" evidence="2">
    <location>
        <begin position="125"/>
        <end position="156"/>
    </location>
</feature>